<evidence type="ECO:0008006" key="3">
    <source>
        <dbReference type="Google" id="ProtNLM"/>
    </source>
</evidence>
<evidence type="ECO:0000313" key="2">
    <source>
        <dbReference type="Proteomes" id="UP000789833"/>
    </source>
</evidence>
<dbReference type="Proteomes" id="UP000789833">
    <property type="component" value="Unassembled WGS sequence"/>
</dbReference>
<dbReference type="EMBL" id="CAKJTJ010000014">
    <property type="protein sequence ID" value="CAG9621903.1"/>
    <property type="molecule type" value="Genomic_DNA"/>
</dbReference>
<name>A0ABN8AFE3_9BACI</name>
<keyword evidence="2" id="KW-1185">Reference proteome</keyword>
<accession>A0ABN8AFE3</accession>
<sequence>MVFNYITDSFEESLLEHPPKRELRWVTMEEALKLPIQSWFKERFPLFFQDGTFVWEDYFEKSIREVVTKH</sequence>
<comment type="caution">
    <text evidence="1">The sequence shown here is derived from an EMBL/GenBank/DDBJ whole genome shotgun (WGS) entry which is preliminary data.</text>
</comment>
<proteinExistence type="predicted"/>
<evidence type="ECO:0000313" key="1">
    <source>
        <dbReference type="EMBL" id="CAG9621903.1"/>
    </source>
</evidence>
<organism evidence="1 2">
    <name type="scientific">Sutcliffiella rhizosphaerae</name>
    <dbReference type="NCBI Taxonomy" id="2880967"/>
    <lineage>
        <taxon>Bacteria</taxon>
        <taxon>Bacillati</taxon>
        <taxon>Bacillota</taxon>
        <taxon>Bacilli</taxon>
        <taxon>Bacillales</taxon>
        <taxon>Bacillaceae</taxon>
        <taxon>Sutcliffiella</taxon>
    </lineage>
</organism>
<protein>
    <recommendedName>
        <fullName evidence="3">8-oxo-dGTP diphosphatase</fullName>
    </recommendedName>
</protein>
<reference evidence="1 2" key="1">
    <citation type="submission" date="2021-10" db="EMBL/GenBank/DDBJ databases">
        <authorList>
            <person name="Criscuolo A."/>
        </authorList>
    </citation>
    <scope>NUCLEOTIDE SEQUENCE [LARGE SCALE GENOMIC DNA]</scope>
    <source>
        <strain evidence="2">CIP 111883</strain>
    </source>
</reference>
<gene>
    <name evidence="1" type="ORF">BACCIP111883_02694</name>
</gene>